<proteinExistence type="predicted"/>
<dbReference type="SUPFAM" id="SSF88697">
    <property type="entry name" value="PUA domain-like"/>
    <property type="match status" value="1"/>
</dbReference>
<evidence type="ECO:0000259" key="1">
    <source>
        <dbReference type="Pfam" id="PF04266"/>
    </source>
</evidence>
<dbReference type="STRING" id="258515.SAMN05192585_11023"/>
<feature type="domain" description="ASCH" evidence="1">
    <location>
        <begin position="6"/>
        <end position="89"/>
    </location>
</feature>
<evidence type="ECO:0000313" key="3">
    <source>
        <dbReference type="Proteomes" id="UP000199182"/>
    </source>
</evidence>
<dbReference type="InterPro" id="IPR015947">
    <property type="entry name" value="PUA-like_sf"/>
</dbReference>
<gene>
    <name evidence="2" type="ORF">SAMN05192585_11023</name>
</gene>
<dbReference type="EMBL" id="FNID01000010">
    <property type="protein sequence ID" value="SDN04337.1"/>
    <property type="molecule type" value="Genomic_DNA"/>
</dbReference>
<dbReference type="Proteomes" id="UP000199182">
    <property type="component" value="Unassembled WGS sequence"/>
</dbReference>
<dbReference type="Pfam" id="PF04266">
    <property type="entry name" value="ASCH"/>
    <property type="match status" value="1"/>
</dbReference>
<evidence type="ECO:0000313" key="2">
    <source>
        <dbReference type="EMBL" id="SDN04337.1"/>
    </source>
</evidence>
<dbReference type="OrthoDB" id="9800495at2"/>
<dbReference type="AlphaFoldDB" id="A0A1G9Y5L9"/>
<organism evidence="2 3">
    <name type="scientific">Acetanaerobacterium elongatum</name>
    <dbReference type="NCBI Taxonomy" id="258515"/>
    <lineage>
        <taxon>Bacteria</taxon>
        <taxon>Bacillati</taxon>
        <taxon>Bacillota</taxon>
        <taxon>Clostridia</taxon>
        <taxon>Eubacteriales</taxon>
        <taxon>Oscillospiraceae</taxon>
        <taxon>Acetanaerobacterium</taxon>
    </lineage>
</organism>
<sequence length="123" mass="14192">MSTMLLSIKPEYAKLIMQGKKQFEFRKTKCRNGITRIVFYASSPQKEVVGEAEIDEILKDTPARIWKQTKDAAGISKKFFSQYYAGKDRAIAYRLKNVVVYDQPRALSEYGIEHAPQSFVYID</sequence>
<keyword evidence="3" id="KW-1185">Reference proteome</keyword>
<reference evidence="2 3" key="1">
    <citation type="submission" date="2016-10" db="EMBL/GenBank/DDBJ databases">
        <authorList>
            <person name="de Groot N.N."/>
        </authorList>
    </citation>
    <scope>NUCLEOTIDE SEQUENCE [LARGE SCALE GENOMIC DNA]</scope>
    <source>
        <strain evidence="2 3">CGMCC 1.5012</strain>
    </source>
</reference>
<dbReference type="Gene3D" id="2.30.130.30">
    <property type="entry name" value="Hypothetical protein"/>
    <property type="match status" value="1"/>
</dbReference>
<protein>
    <submittedName>
        <fullName evidence="2">Predicted transcriptional regulator, contains an HTH and PUA-like domains</fullName>
    </submittedName>
</protein>
<dbReference type="RefSeq" id="WP_092639066.1">
    <property type="nucleotide sequence ID" value="NZ_FNID01000010.1"/>
</dbReference>
<accession>A0A1G9Y5L9</accession>
<name>A0A1G9Y5L9_9FIRM</name>
<dbReference type="InterPro" id="IPR007374">
    <property type="entry name" value="ASCH_domain"/>
</dbReference>